<dbReference type="RefSeq" id="WP_134713482.1">
    <property type="nucleotide sequence ID" value="NZ_SDKM01000002.1"/>
</dbReference>
<evidence type="ECO:0000313" key="1">
    <source>
        <dbReference type="EMBL" id="RYP88651.1"/>
    </source>
</evidence>
<dbReference type="OrthoDB" id="3786021at2"/>
<name>A0A4Q4ZM12_9ACTN</name>
<organism evidence="1 2">
    <name type="scientific">Nocardioides guangzhouensis</name>
    <dbReference type="NCBI Taxonomy" id="2497878"/>
    <lineage>
        <taxon>Bacteria</taxon>
        <taxon>Bacillati</taxon>
        <taxon>Actinomycetota</taxon>
        <taxon>Actinomycetes</taxon>
        <taxon>Propionibacteriales</taxon>
        <taxon>Nocardioidaceae</taxon>
        <taxon>Nocardioides</taxon>
    </lineage>
</organism>
<reference evidence="1 2" key="1">
    <citation type="submission" date="2019-01" db="EMBL/GenBank/DDBJ databases">
        <title>Nocardioides guangzhouensis sp. nov., an actinobacterium isolated from soil.</title>
        <authorList>
            <person name="Fu Y."/>
            <person name="Cai Y."/>
            <person name="Lin Z."/>
            <person name="Chen P."/>
        </authorList>
    </citation>
    <scope>NUCLEOTIDE SEQUENCE [LARGE SCALE GENOMIC DNA]</scope>
    <source>
        <strain evidence="1 2">130</strain>
    </source>
</reference>
<sequence>MSEQPEDKRYPYFGIPPARQPLPAEEVPALKGKRVVLSTPDGFVYDMRAVSDIHPDKHSRPSIAIMTEEAYYEWMLTGRVPEIRDFPAHLVWVE</sequence>
<gene>
    <name evidence="1" type="ORF">EKO23_01815</name>
</gene>
<comment type="caution">
    <text evidence="1">The sequence shown here is derived from an EMBL/GenBank/DDBJ whole genome shotgun (WGS) entry which is preliminary data.</text>
</comment>
<proteinExistence type="predicted"/>
<evidence type="ECO:0000313" key="2">
    <source>
        <dbReference type="Proteomes" id="UP000295198"/>
    </source>
</evidence>
<keyword evidence="2" id="KW-1185">Reference proteome</keyword>
<dbReference type="AlphaFoldDB" id="A0A4Q4ZM12"/>
<accession>A0A4Q4ZM12</accession>
<dbReference type="Proteomes" id="UP000295198">
    <property type="component" value="Unassembled WGS sequence"/>
</dbReference>
<protein>
    <submittedName>
        <fullName evidence="1">Uncharacterized protein</fullName>
    </submittedName>
</protein>
<dbReference type="EMBL" id="SDKM01000002">
    <property type="protein sequence ID" value="RYP88651.1"/>
    <property type="molecule type" value="Genomic_DNA"/>
</dbReference>